<proteinExistence type="inferred from homology"/>
<dbReference type="InterPro" id="IPR003829">
    <property type="entry name" value="Pirin_N_dom"/>
</dbReference>
<evidence type="ECO:0000259" key="3">
    <source>
        <dbReference type="Pfam" id="PF05726"/>
    </source>
</evidence>
<feature type="domain" description="Pirin N-terminal" evidence="2">
    <location>
        <begin position="21"/>
        <end position="121"/>
    </location>
</feature>
<dbReference type="InterPro" id="IPR014710">
    <property type="entry name" value="RmlC-like_jellyroll"/>
</dbReference>
<dbReference type="AlphaFoldDB" id="T1B865"/>
<dbReference type="Pfam" id="PF05726">
    <property type="entry name" value="Pirin_C"/>
    <property type="match status" value="1"/>
</dbReference>
<dbReference type="EMBL" id="AUZY01003466">
    <property type="protein sequence ID" value="EQD69106.1"/>
    <property type="molecule type" value="Genomic_DNA"/>
</dbReference>
<reference evidence="5" key="1">
    <citation type="submission" date="2013-08" db="EMBL/GenBank/DDBJ databases">
        <authorList>
            <person name="Mendez C."/>
            <person name="Richter M."/>
            <person name="Ferrer M."/>
            <person name="Sanchez J."/>
        </authorList>
    </citation>
    <scope>NUCLEOTIDE SEQUENCE</scope>
</reference>
<dbReference type="PANTHER" id="PTHR13903">
    <property type="entry name" value="PIRIN-RELATED"/>
    <property type="match status" value="1"/>
</dbReference>
<dbReference type="SUPFAM" id="SSF51182">
    <property type="entry name" value="RmlC-like cupins"/>
    <property type="match status" value="1"/>
</dbReference>
<dbReference type="CDD" id="cd02247">
    <property type="entry name" value="cupin_pirin_C"/>
    <property type="match status" value="1"/>
</dbReference>
<dbReference type="CDD" id="cd02909">
    <property type="entry name" value="cupin_pirin_N"/>
    <property type="match status" value="1"/>
</dbReference>
<comment type="similarity">
    <text evidence="1">Belongs to the pirin family.</text>
</comment>
<dbReference type="EMBL" id="AUZZ01001790">
    <property type="protein sequence ID" value="EQD62885.1"/>
    <property type="molecule type" value="Genomic_DNA"/>
</dbReference>
<name>T1B865_9ZZZZ</name>
<dbReference type="Pfam" id="PF02678">
    <property type="entry name" value="Pirin"/>
    <property type="match status" value="1"/>
</dbReference>
<evidence type="ECO:0000313" key="4">
    <source>
        <dbReference type="EMBL" id="EQD62885.1"/>
    </source>
</evidence>
<dbReference type="InterPro" id="IPR012093">
    <property type="entry name" value="Pirin"/>
</dbReference>
<evidence type="ECO:0000256" key="1">
    <source>
        <dbReference type="ARBA" id="ARBA00008416"/>
    </source>
</evidence>
<sequence length="277" mass="29547">MSTRNLIRNLPGLPTSDGAGVKLTRLIGQPMLDMLDPFLLLDAFGSERGTDYIAGFPEHPHRGFETVTYMLAGRMRHRDNHGNSGLLVAGGAQWMTAGAGLIHSEMPEQSDGEMRGFQLWVNLPATHKMIAPRYQDIAPEQIPVLTPAAGASVRLIAGEAFGARGPVQGILTQPLFVDIALAASATLTLTLPAAHTAFVHAFEGAGVQAGDTWLAAQELGVLGAGEQIELRAADAPTRLILVAAAPLREPVARYGPFVMNTRAQIEQAVADFRNGRM</sequence>
<evidence type="ECO:0000313" key="5">
    <source>
        <dbReference type="EMBL" id="EQD69106.1"/>
    </source>
</evidence>
<reference evidence="5" key="2">
    <citation type="journal article" date="2014" name="ISME J.">
        <title>Microbial stratification in low pH oxic and suboxic macroscopic growths along an acid mine drainage.</title>
        <authorList>
            <person name="Mendez-Garcia C."/>
            <person name="Mesa V."/>
            <person name="Sprenger R.R."/>
            <person name="Richter M."/>
            <person name="Diez M.S."/>
            <person name="Solano J."/>
            <person name="Bargiela R."/>
            <person name="Golyshina O.V."/>
            <person name="Manteca A."/>
            <person name="Ramos J.L."/>
            <person name="Gallego J.R."/>
            <person name="Llorente I."/>
            <person name="Martins Dos Santos V.A."/>
            <person name="Jensen O.N."/>
            <person name="Pelaez A.I."/>
            <person name="Sanchez J."/>
            <person name="Ferrer M."/>
        </authorList>
    </citation>
    <scope>NUCLEOTIDE SEQUENCE</scope>
</reference>
<organism evidence="5">
    <name type="scientific">mine drainage metagenome</name>
    <dbReference type="NCBI Taxonomy" id="410659"/>
    <lineage>
        <taxon>unclassified sequences</taxon>
        <taxon>metagenomes</taxon>
        <taxon>ecological metagenomes</taxon>
    </lineage>
</organism>
<dbReference type="PIRSF" id="PIRSF006232">
    <property type="entry name" value="Pirin"/>
    <property type="match status" value="1"/>
</dbReference>
<evidence type="ECO:0000259" key="2">
    <source>
        <dbReference type="Pfam" id="PF02678"/>
    </source>
</evidence>
<gene>
    <name evidence="5" type="ORF">B1B_05469</name>
    <name evidence="4" type="ORF">B2A_02633</name>
</gene>
<protein>
    <submittedName>
        <fullName evidence="5">Pirin family protein</fullName>
    </submittedName>
</protein>
<dbReference type="Gene3D" id="2.60.120.10">
    <property type="entry name" value="Jelly Rolls"/>
    <property type="match status" value="2"/>
</dbReference>
<dbReference type="PANTHER" id="PTHR13903:SF8">
    <property type="entry name" value="PIRIN"/>
    <property type="match status" value="1"/>
</dbReference>
<dbReference type="InterPro" id="IPR008778">
    <property type="entry name" value="Pirin_C_dom"/>
</dbReference>
<comment type="caution">
    <text evidence="5">The sequence shown here is derived from an EMBL/GenBank/DDBJ whole genome shotgun (WGS) entry which is preliminary data.</text>
</comment>
<feature type="domain" description="Pirin C-terminal" evidence="3">
    <location>
        <begin position="176"/>
        <end position="277"/>
    </location>
</feature>
<dbReference type="InterPro" id="IPR011051">
    <property type="entry name" value="RmlC_Cupin_sf"/>
</dbReference>
<accession>T1B865</accession>